<feature type="chain" id="PRO_5034040836" evidence="6">
    <location>
        <begin position="26"/>
        <end position="314"/>
    </location>
</feature>
<evidence type="ECO:0000256" key="4">
    <source>
        <dbReference type="ARBA" id="ARBA00022900"/>
    </source>
</evidence>
<dbReference type="Gene3D" id="2.60.40.1930">
    <property type="match status" value="2"/>
</dbReference>
<dbReference type="PANTHER" id="PTHR11412">
    <property type="entry name" value="MACROGLOBULIN / COMPLEMENT"/>
    <property type="match status" value="1"/>
</dbReference>
<evidence type="ECO:0000256" key="3">
    <source>
        <dbReference type="ARBA" id="ARBA00022729"/>
    </source>
</evidence>
<evidence type="ECO:0000256" key="6">
    <source>
        <dbReference type="SAM" id="SignalP"/>
    </source>
</evidence>
<dbReference type="Pfam" id="PF17790">
    <property type="entry name" value="MG1"/>
    <property type="match status" value="1"/>
</dbReference>
<feature type="domain" description="Macroglobulin" evidence="9">
    <location>
        <begin position="227"/>
        <end position="306"/>
    </location>
</feature>
<evidence type="ECO:0000313" key="11">
    <source>
        <dbReference type="Proteomes" id="UP000694701"/>
    </source>
</evidence>
<evidence type="ECO:0000259" key="9">
    <source>
        <dbReference type="Pfam" id="PF17791"/>
    </source>
</evidence>
<evidence type="ECO:0000256" key="2">
    <source>
        <dbReference type="ARBA" id="ARBA00022690"/>
    </source>
</evidence>
<evidence type="ECO:0000313" key="10">
    <source>
        <dbReference type="Ensembl" id="ENSCCRP00020085789.1"/>
    </source>
</evidence>
<dbReference type="GO" id="GO:0004867">
    <property type="term" value="F:serine-type endopeptidase inhibitor activity"/>
    <property type="evidence" value="ECO:0007669"/>
    <property type="project" value="UniProtKB-KW"/>
</dbReference>
<keyword evidence="5" id="KW-0325">Glycoprotein</keyword>
<comment type="similarity">
    <text evidence="1">Belongs to the protease inhibitor I39 (alpha-2-macroglobulin) family.</text>
</comment>
<feature type="domain" description="Macroglobulin" evidence="7">
    <location>
        <begin position="132"/>
        <end position="225"/>
    </location>
</feature>
<reference evidence="10" key="1">
    <citation type="submission" date="2025-08" db="UniProtKB">
        <authorList>
            <consortium name="Ensembl"/>
        </authorList>
    </citation>
    <scope>IDENTIFICATION</scope>
</reference>
<dbReference type="Gene3D" id="2.60.40.1940">
    <property type="match status" value="1"/>
</dbReference>
<accession>A0A8C2IYK5</accession>
<dbReference type="PANTHER" id="PTHR11412:SF167">
    <property type="entry name" value="COMPLEMENT COMPONENT C3B, TANDEM DUPLICATE 1 ISOFORM X1-RELATED"/>
    <property type="match status" value="1"/>
</dbReference>
<evidence type="ECO:0000259" key="8">
    <source>
        <dbReference type="Pfam" id="PF17790"/>
    </source>
</evidence>
<dbReference type="FunFam" id="2.60.40.1930:FF:000001">
    <property type="entry name" value="CD109 isoform 3"/>
    <property type="match status" value="1"/>
</dbReference>
<dbReference type="InterPro" id="IPR041425">
    <property type="entry name" value="C3/4/5_MG1"/>
</dbReference>
<protein>
    <submittedName>
        <fullName evidence="10">Uncharacterized protein</fullName>
    </submittedName>
</protein>
<dbReference type="AlphaFoldDB" id="A0A8C2IYK5"/>
<dbReference type="InterPro" id="IPR002890">
    <property type="entry name" value="MG2"/>
</dbReference>
<feature type="signal peptide" evidence="6">
    <location>
        <begin position="1"/>
        <end position="25"/>
    </location>
</feature>
<organism evidence="10 11">
    <name type="scientific">Cyprinus carpio</name>
    <name type="common">Common carp</name>
    <dbReference type="NCBI Taxonomy" id="7962"/>
    <lineage>
        <taxon>Eukaryota</taxon>
        <taxon>Metazoa</taxon>
        <taxon>Chordata</taxon>
        <taxon>Craniata</taxon>
        <taxon>Vertebrata</taxon>
        <taxon>Euteleostomi</taxon>
        <taxon>Actinopterygii</taxon>
        <taxon>Neopterygii</taxon>
        <taxon>Teleostei</taxon>
        <taxon>Ostariophysi</taxon>
        <taxon>Cypriniformes</taxon>
        <taxon>Cyprinidae</taxon>
        <taxon>Cyprininae</taxon>
        <taxon>Cyprinus</taxon>
    </lineage>
</organism>
<evidence type="ECO:0000256" key="1">
    <source>
        <dbReference type="ARBA" id="ARBA00010952"/>
    </source>
</evidence>
<proteinExistence type="inferred from homology"/>
<keyword evidence="2" id="KW-0646">Protease inhibitor</keyword>
<dbReference type="Proteomes" id="UP000694701">
    <property type="component" value="Unplaced"/>
</dbReference>
<dbReference type="InterPro" id="IPR050473">
    <property type="entry name" value="A2M/Complement_sys"/>
</dbReference>
<keyword evidence="3 6" id="KW-0732">Signal</keyword>
<evidence type="ECO:0000259" key="7">
    <source>
        <dbReference type="Pfam" id="PF01835"/>
    </source>
</evidence>
<dbReference type="Ensembl" id="ENSCCRT00020093872.1">
    <property type="protein sequence ID" value="ENSCCRP00020085789.1"/>
    <property type="gene ID" value="ENSCCRG00020039501.1"/>
</dbReference>
<evidence type="ECO:0000256" key="5">
    <source>
        <dbReference type="ARBA" id="ARBA00023180"/>
    </source>
</evidence>
<sequence length="314" mass="35554">MSGQSSRMLPLFLWILLVSNTQVSSQSRFIIVVPARLRLGTKLNILLEAHSLSKPITVKVTVYTYPSKYVLTRDSAILNSENSYSALKTIEINPNLLLSEMKKNKYVTLVAQFGSLHKAEKIIMLSFRSGYIFIQTDKPVYNPGDTVHYRAFVSNPDFKAFNSTISLEIQDPHGIVMYGRASVSVSNGILSESYTLYTVVKEGTWKVVAKFDNVKENTFSTAFDVKKYVLPPFNVTLTPKKSYLSLDEEKLEVEVTARYLYGEPVKGVAYVLFGIEINGEKKRITSMKQLNDVSGRVGEVLQINSFYCFMLYFY</sequence>
<name>A0A8C2IYK5_CYPCA</name>
<dbReference type="Pfam" id="PF01835">
    <property type="entry name" value="MG2"/>
    <property type="match status" value="1"/>
</dbReference>
<keyword evidence="4" id="KW-0722">Serine protease inhibitor</keyword>
<dbReference type="Pfam" id="PF17791">
    <property type="entry name" value="MG3"/>
    <property type="match status" value="1"/>
</dbReference>
<dbReference type="InterPro" id="IPR041555">
    <property type="entry name" value="MG3"/>
</dbReference>
<feature type="domain" description="Complement C3/4/5 macroglobulin" evidence="8">
    <location>
        <begin position="27"/>
        <end position="126"/>
    </location>
</feature>